<dbReference type="HOGENOM" id="CLU_000427_1_2_1"/>
<dbReference type="GO" id="GO:0006952">
    <property type="term" value="P:defense response"/>
    <property type="evidence" value="ECO:0007669"/>
    <property type="project" value="UniProtKB-KW"/>
</dbReference>
<evidence type="ECO:0000256" key="1">
    <source>
        <dbReference type="ARBA" id="ARBA00022741"/>
    </source>
</evidence>
<reference evidence="5 6" key="1">
    <citation type="journal article" date="2014" name="Genome Biol.">
        <title>Transcriptome and methylome profiling reveals relics of genome dominance in the mesopolyploid Brassica oleracea.</title>
        <authorList>
            <person name="Parkin I.A."/>
            <person name="Koh C."/>
            <person name="Tang H."/>
            <person name="Robinson S.J."/>
            <person name="Kagale S."/>
            <person name="Clarke W.E."/>
            <person name="Town C.D."/>
            <person name="Nixon J."/>
            <person name="Krishnakumar V."/>
            <person name="Bidwell S.L."/>
            <person name="Denoeud F."/>
            <person name="Belcram H."/>
            <person name="Links M.G."/>
            <person name="Just J."/>
            <person name="Clarke C."/>
            <person name="Bender T."/>
            <person name="Huebert T."/>
            <person name="Mason A.S."/>
            <person name="Pires J.C."/>
            <person name="Barker G."/>
            <person name="Moore J."/>
            <person name="Walley P.G."/>
            <person name="Manoli S."/>
            <person name="Batley J."/>
            <person name="Edwards D."/>
            <person name="Nelson M.N."/>
            <person name="Wang X."/>
            <person name="Paterson A.H."/>
            <person name="King G."/>
            <person name="Bancroft I."/>
            <person name="Chalhoub B."/>
            <person name="Sharpe A.G."/>
        </authorList>
    </citation>
    <scope>NUCLEOTIDE SEQUENCE</scope>
    <source>
        <strain evidence="5 6">cv. TO1000</strain>
    </source>
</reference>
<dbReference type="InterPro" id="IPR027417">
    <property type="entry name" value="P-loop_NTPase"/>
</dbReference>
<proteinExistence type="predicted"/>
<dbReference type="InterPro" id="IPR042197">
    <property type="entry name" value="Apaf_helical"/>
</dbReference>
<keyword evidence="1" id="KW-0547">Nucleotide-binding</keyword>
<dbReference type="Proteomes" id="UP000032141">
    <property type="component" value="Chromosome C1"/>
</dbReference>
<dbReference type="AlphaFoldDB" id="A0A0D3ADB0"/>
<reference evidence="5" key="2">
    <citation type="submission" date="2015-03" db="UniProtKB">
        <authorList>
            <consortium name="EnsemblPlants"/>
        </authorList>
    </citation>
    <scope>IDENTIFICATION</scope>
</reference>
<evidence type="ECO:0000259" key="4">
    <source>
        <dbReference type="Pfam" id="PF00931"/>
    </source>
</evidence>
<dbReference type="Gramene" id="Bo1g126060.1">
    <property type="protein sequence ID" value="Bo1g126060.1"/>
    <property type="gene ID" value="Bo1g126060"/>
</dbReference>
<dbReference type="FunFam" id="3.40.50.300:FF:001091">
    <property type="entry name" value="Probable disease resistance protein At1g61300"/>
    <property type="match status" value="1"/>
</dbReference>
<dbReference type="EnsemblPlants" id="Bo1g126060.1">
    <property type="protein sequence ID" value="Bo1g126060.1"/>
    <property type="gene ID" value="Bo1g126060"/>
</dbReference>
<dbReference type="PANTHER" id="PTHR33463">
    <property type="entry name" value="NB-ARC DOMAIN-CONTAINING PROTEIN-RELATED"/>
    <property type="match status" value="1"/>
</dbReference>
<organism evidence="5 6">
    <name type="scientific">Brassica oleracea var. oleracea</name>
    <dbReference type="NCBI Taxonomy" id="109376"/>
    <lineage>
        <taxon>Eukaryota</taxon>
        <taxon>Viridiplantae</taxon>
        <taxon>Streptophyta</taxon>
        <taxon>Embryophyta</taxon>
        <taxon>Tracheophyta</taxon>
        <taxon>Spermatophyta</taxon>
        <taxon>Magnoliopsida</taxon>
        <taxon>eudicotyledons</taxon>
        <taxon>Gunneridae</taxon>
        <taxon>Pentapetalae</taxon>
        <taxon>rosids</taxon>
        <taxon>malvids</taxon>
        <taxon>Brassicales</taxon>
        <taxon>Brassicaceae</taxon>
        <taxon>Brassiceae</taxon>
        <taxon>Brassica</taxon>
    </lineage>
</organism>
<dbReference type="Gene3D" id="3.40.50.300">
    <property type="entry name" value="P-loop containing nucleotide triphosphate hydrolases"/>
    <property type="match status" value="1"/>
</dbReference>
<protein>
    <recommendedName>
        <fullName evidence="4">NB-ARC domain-containing protein</fullName>
    </recommendedName>
</protein>
<keyword evidence="6" id="KW-1185">Reference proteome</keyword>
<dbReference type="SUPFAM" id="SSF52540">
    <property type="entry name" value="P-loop containing nucleoside triphosphate hydrolases"/>
    <property type="match status" value="1"/>
</dbReference>
<dbReference type="FunFam" id="1.10.8.430:FF:000003">
    <property type="entry name" value="Probable disease resistance protein At5g66910"/>
    <property type="match status" value="1"/>
</dbReference>
<evidence type="ECO:0000313" key="5">
    <source>
        <dbReference type="EnsemblPlants" id="Bo1g126060.1"/>
    </source>
</evidence>
<keyword evidence="3" id="KW-0067">ATP-binding</keyword>
<evidence type="ECO:0000256" key="3">
    <source>
        <dbReference type="ARBA" id="ARBA00022840"/>
    </source>
</evidence>
<dbReference type="Pfam" id="PF00931">
    <property type="entry name" value="NB-ARC"/>
    <property type="match status" value="1"/>
</dbReference>
<sequence length="461" mass="51834">MGKDFKSMVTRCIYVGKENDNAKKLKTITEELRDLHKSVMKRVKMYEDQQKLKRLEKVQVWLRQSDAAIKEAEEMLMMYMPSSASNGSNVMMSSSHKIDKKICKMLKEVQEIKSRGTFDVVVENSGVGGGSMMISTVDRDDQTVGLEAVSGLVWRCLTVDNTGIIGLYGVEGVGKTTVLTQVNNRLLQHKSNGFDFVIWVFVSKNLNLEKIQDTIREKIGFLDRSWTSKTEEEKAGKIFEILSKKRFALFLDDVWEKVDLVKAGVPPPDGQNRSKIVFTTCSDDVCREMGTQTKIKMEKLSWERAWDLFKKNAGEETVKSHPDITKVAQEVAAKCDGLPLALVTIGRAMASKKTPQEWRDAFSQVTGQELVVHSRYFIFLAYLKMNNLTKLLWSSGIRAPAGVPAPGFEPWPLQNLHVGCSTQDRRPLHGEPHGDALAASMLTSVSSLDHFDHFGGARIFF</sequence>
<dbReference type="GO" id="GO:0043531">
    <property type="term" value="F:ADP binding"/>
    <property type="evidence" value="ECO:0007669"/>
    <property type="project" value="InterPro"/>
</dbReference>
<dbReference type="InterPro" id="IPR002182">
    <property type="entry name" value="NB-ARC"/>
</dbReference>
<dbReference type="Gene3D" id="1.10.8.430">
    <property type="entry name" value="Helical domain of apoptotic protease-activating factors"/>
    <property type="match status" value="1"/>
</dbReference>
<feature type="domain" description="NB-ARC" evidence="4">
    <location>
        <begin position="153"/>
        <end position="318"/>
    </location>
</feature>
<dbReference type="eggNOG" id="KOG4658">
    <property type="taxonomic scope" value="Eukaryota"/>
</dbReference>
<dbReference type="STRING" id="109376.A0A0D3ADB0"/>
<keyword evidence="2" id="KW-0611">Plant defense</keyword>
<name>A0A0D3ADB0_BRAOL</name>
<dbReference type="PRINTS" id="PR00364">
    <property type="entry name" value="DISEASERSIST"/>
</dbReference>
<dbReference type="OMA" id="SCHKMDK"/>
<dbReference type="PANTHER" id="PTHR33463:SF220">
    <property type="entry name" value="NB-ARC DOMAIN-CONTAINING PROTEIN"/>
    <property type="match status" value="1"/>
</dbReference>
<evidence type="ECO:0000313" key="6">
    <source>
        <dbReference type="Proteomes" id="UP000032141"/>
    </source>
</evidence>
<dbReference type="InterPro" id="IPR050905">
    <property type="entry name" value="Plant_NBS-LRR"/>
</dbReference>
<accession>A0A0D3ADB0</accession>
<dbReference type="GO" id="GO:0005524">
    <property type="term" value="F:ATP binding"/>
    <property type="evidence" value="ECO:0007669"/>
    <property type="project" value="UniProtKB-KW"/>
</dbReference>
<evidence type="ECO:0000256" key="2">
    <source>
        <dbReference type="ARBA" id="ARBA00022821"/>
    </source>
</evidence>